<feature type="transmembrane region" description="Helical" evidence="11">
    <location>
        <begin position="29"/>
        <end position="49"/>
    </location>
</feature>
<dbReference type="GO" id="GO:0016503">
    <property type="term" value="F:pheromone receptor activity"/>
    <property type="evidence" value="ECO:0007669"/>
    <property type="project" value="InterPro"/>
</dbReference>
<evidence type="ECO:0000256" key="9">
    <source>
        <dbReference type="ARBA" id="ARBA00023170"/>
    </source>
</evidence>
<reference evidence="13" key="2">
    <citation type="submission" date="2025-09" db="UniProtKB">
        <authorList>
            <consortium name="Ensembl"/>
        </authorList>
    </citation>
    <scope>IDENTIFICATION</scope>
</reference>
<feature type="transmembrane region" description="Helical" evidence="11">
    <location>
        <begin position="69"/>
        <end position="87"/>
    </location>
</feature>
<evidence type="ECO:0000256" key="8">
    <source>
        <dbReference type="ARBA" id="ARBA00023136"/>
    </source>
</evidence>
<protein>
    <recommendedName>
        <fullName evidence="11">Vomeronasal type-1 receptor</fullName>
    </recommendedName>
</protein>
<dbReference type="Ensembl" id="ENSMSIT00000001567.1">
    <property type="protein sequence ID" value="ENSMSIP00000001222.1"/>
    <property type="gene ID" value="ENSMSIG00000001212.1"/>
</dbReference>
<dbReference type="Gene3D" id="1.20.1070.10">
    <property type="entry name" value="Rhodopsin 7-helix transmembrane proteins"/>
    <property type="match status" value="1"/>
</dbReference>
<evidence type="ECO:0000256" key="3">
    <source>
        <dbReference type="ARBA" id="ARBA00022475"/>
    </source>
</evidence>
<keyword evidence="6 11" id="KW-1133">Transmembrane helix</keyword>
<name>A0A8C6G6D5_MUSSI</name>
<keyword evidence="7 11" id="KW-0297">G-protein coupled receptor</keyword>
<keyword evidence="4 11" id="KW-0589">Pheromone response</keyword>
<evidence type="ECO:0000256" key="10">
    <source>
        <dbReference type="ARBA" id="ARBA00023224"/>
    </source>
</evidence>
<evidence type="ECO:0000256" key="2">
    <source>
        <dbReference type="ARBA" id="ARBA00010663"/>
    </source>
</evidence>
<evidence type="ECO:0000313" key="14">
    <source>
        <dbReference type="Proteomes" id="UP000694415"/>
    </source>
</evidence>
<dbReference type="GO" id="GO:0007606">
    <property type="term" value="P:sensory perception of chemical stimulus"/>
    <property type="evidence" value="ECO:0007669"/>
    <property type="project" value="UniProtKB-ARBA"/>
</dbReference>
<keyword evidence="5 11" id="KW-0812">Transmembrane</keyword>
<dbReference type="FunFam" id="1.20.1070.10:FF:000120">
    <property type="entry name" value="Vomeronasal type-1 receptor"/>
    <property type="match status" value="1"/>
</dbReference>
<dbReference type="Proteomes" id="UP000694415">
    <property type="component" value="Unplaced"/>
</dbReference>
<dbReference type="InterPro" id="IPR017452">
    <property type="entry name" value="GPCR_Rhodpsn_7TM"/>
</dbReference>
<feature type="transmembrane region" description="Helical" evidence="11">
    <location>
        <begin position="213"/>
        <end position="230"/>
    </location>
</feature>
<comment type="similarity">
    <text evidence="2 11">Belongs to the G-protein coupled receptor 1 family.</text>
</comment>
<dbReference type="PROSITE" id="PS50262">
    <property type="entry name" value="G_PROTEIN_RECEP_F1_2"/>
    <property type="match status" value="1"/>
</dbReference>
<evidence type="ECO:0000256" key="4">
    <source>
        <dbReference type="ARBA" id="ARBA00022507"/>
    </source>
</evidence>
<evidence type="ECO:0000256" key="5">
    <source>
        <dbReference type="ARBA" id="ARBA00022692"/>
    </source>
</evidence>
<feature type="transmembrane region" description="Helical" evidence="11">
    <location>
        <begin position="251"/>
        <end position="277"/>
    </location>
</feature>
<evidence type="ECO:0000256" key="1">
    <source>
        <dbReference type="ARBA" id="ARBA00004651"/>
    </source>
</evidence>
<keyword evidence="10 11" id="KW-0807">Transducer</keyword>
<proteinExistence type="inferred from homology"/>
<comment type="subcellular location">
    <subcellularLocation>
        <location evidence="1 11">Cell membrane</location>
        <topology evidence="1 11">Multi-pass membrane protein</topology>
    </subcellularLocation>
</comment>
<dbReference type="Pfam" id="PF03402">
    <property type="entry name" value="V1R"/>
    <property type="match status" value="1"/>
</dbReference>
<dbReference type="SUPFAM" id="SSF81321">
    <property type="entry name" value="Family A G protein-coupled receptor-like"/>
    <property type="match status" value="1"/>
</dbReference>
<dbReference type="PANTHER" id="PTHR24062">
    <property type="entry name" value="VOMERONASAL TYPE-1 RECEPTOR"/>
    <property type="match status" value="1"/>
</dbReference>
<dbReference type="GO" id="GO:0005886">
    <property type="term" value="C:plasma membrane"/>
    <property type="evidence" value="ECO:0007669"/>
    <property type="project" value="UniProtKB-SubCell"/>
</dbReference>
<keyword evidence="3 11" id="KW-1003">Cell membrane</keyword>
<keyword evidence="14" id="KW-1185">Reference proteome</keyword>
<feature type="transmembrane region" description="Helical" evidence="11">
    <location>
        <begin position="289"/>
        <end position="307"/>
    </location>
</feature>
<evidence type="ECO:0000256" key="6">
    <source>
        <dbReference type="ARBA" id="ARBA00022989"/>
    </source>
</evidence>
<evidence type="ECO:0000259" key="12">
    <source>
        <dbReference type="PROSITE" id="PS50262"/>
    </source>
</evidence>
<evidence type="ECO:0000256" key="7">
    <source>
        <dbReference type="ARBA" id="ARBA00023040"/>
    </source>
</evidence>
<keyword evidence="9 11" id="KW-0675">Receptor</keyword>
<dbReference type="GeneTree" id="ENSGT00960000186612"/>
<dbReference type="GO" id="GO:0019236">
    <property type="term" value="P:response to pheromone"/>
    <property type="evidence" value="ECO:0007669"/>
    <property type="project" value="UniProtKB-KW"/>
</dbReference>
<evidence type="ECO:0000313" key="13">
    <source>
        <dbReference type="Ensembl" id="ENSMSIP00000001222.1"/>
    </source>
</evidence>
<keyword evidence="8 11" id="KW-0472">Membrane</keyword>
<accession>A0A8C6G6D5</accession>
<sequence>MSYLIITPVSAKALSMCTLDKSLKTTEEVALQIFLLCQFGVGTVANVFLFVHNFYPVLTGSQQSPRQVILSHMAVANILILFITIFPTNVMTFAPRNPPTDLKCKLEFFIRLVARSTNLCSTCVLSIYQFVTLVPVNRGKLILRASVPSLARYSCYSCWFFSVLNNIYIPIKVTGPQIADNNTDCRSKLFCFTFGYSRVIFFLRIAYDATFMSIMVWTSVSMVLLLHRHHQKMQHIFTTNRHYRGQAETRATSTILILVITFVSFYLLNFTCIIIQALVTDSHAFVRHWSEALVTGFPTISPLLLIFRKSKDPCSVFFRLLKS</sequence>
<dbReference type="AlphaFoldDB" id="A0A8C6G6D5"/>
<dbReference type="InterPro" id="IPR004072">
    <property type="entry name" value="Vmron_rcpt_1"/>
</dbReference>
<evidence type="ECO:0000256" key="11">
    <source>
        <dbReference type="RuleBase" id="RU364061"/>
    </source>
</evidence>
<organism evidence="13 14">
    <name type="scientific">Mus spicilegus</name>
    <name type="common">Mound-building mouse</name>
    <dbReference type="NCBI Taxonomy" id="10103"/>
    <lineage>
        <taxon>Eukaryota</taxon>
        <taxon>Metazoa</taxon>
        <taxon>Chordata</taxon>
        <taxon>Craniata</taxon>
        <taxon>Vertebrata</taxon>
        <taxon>Euteleostomi</taxon>
        <taxon>Mammalia</taxon>
        <taxon>Eutheria</taxon>
        <taxon>Euarchontoglires</taxon>
        <taxon>Glires</taxon>
        <taxon>Rodentia</taxon>
        <taxon>Myomorpha</taxon>
        <taxon>Muroidea</taxon>
        <taxon>Muridae</taxon>
        <taxon>Murinae</taxon>
        <taxon>Mus</taxon>
        <taxon>Mus</taxon>
    </lineage>
</organism>
<feature type="domain" description="G-protein coupled receptors family 1 profile" evidence="12">
    <location>
        <begin position="42"/>
        <end position="305"/>
    </location>
</feature>
<reference evidence="13" key="1">
    <citation type="submission" date="2025-08" db="UniProtKB">
        <authorList>
            <consortium name="Ensembl"/>
        </authorList>
    </citation>
    <scope>IDENTIFICATION</scope>
</reference>